<dbReference type="CDD" id="cd06261">
    <property type="entry name" value="TM_PBP2"/>
    <property type="match status" value="1"/>
</dbReference>
<keyword evidence="3" id="KW-1003">Cell membrane</keyword>
<keyword evidence="5 7" id="KW-1133">Transmembrane helix</keyword>
<evidence type="ECO:0000256" key="2">
    <source>
        <dbReference type="ARBA" id="ARBA00022448"/>
    </source>
</evidence>
<evidence type="ECO:0000256" key="4">
    <source>
        <dbReference type="ARBA" id="ARBA00022692"/>
    </source>
</evidence>
<organism evidence="9 10">
    <name type="scientific">Rohdeia mirabilis</name>
    <dbReference type="NCBI Taxonomy" id="2528008"/>
    <lineage>
        <taxon>Bacteria</taxon>
        <taxon>Pseudomonadati</taxon>
        <taxon>Planctomycetota</taxon>
        <taxon>Planctomycetia</taxon>
        <taxon>Planctomycetia incertae sedis</taxon>
        <taxon>Rohdeia</taxon>
    </lineage>
</organism>
<dbReference type="InterPro" id="IPR005769">
    <property type="entry name" value="PhnE/PtxC"/>
</dbReference>
<accession>A0A518CZT6</accession>
<proteinExistence type="inferred from homology"/>
<feature type="transmembrane region" description="Helical" evidence="7">
    <location>
        <begin position="243"/>
        <end position="266"/>
    </location>
</feature>
<feature type="transmembrane region" description="Helical" evidence="7">
    <location>
        <begin position="79"/>
        <end position="96"/>
    </location>
</feature>
<dbReference type="EMBL" id="CP036290">
    <property type="protein sequence ID" value="QDU84740.1"/>
    <property type="molecule type" value="Genomic_DNA"/>
</dbReference>
<reference evidence="9 10" key="1">
    <citation type="submission" date="2019-02" db="EMBL/GenBank/DDBJ databases">
        <title>Deep-cultivation of Planctomycetes and their phenomic and genomic characterization uncovers novel biology.</title>
        <authorList>
            <person name="Wiegand S."/>
            <person name="Jogler M."/>
            <person name="Boedeker C."/>
            <person name="Pinto D."/>
            <person name="Vollmers J."/>
            <person name="Rivas-Marin E."/>
            <person name="Kohn T."/>
            <person name="Peeters S.H."/>
            <person name="Heuer A."/>
            <person name="Rast P."/>
            <person name="Oberbeckmann S."/>
            <person name="Bunk B."/>
            <person name="Jeske O."/>
            <person name="Meyerdierks A."/>
            <person name="Storesund J.E."/>
            <person name="Kallscheuer N."/>
            <person name="Luecker S."/>
            <person name="Lage O.M."/>
            <person name="Pohl T."/>
            <person name="Merkel B.J."/>
            <person name="Hornburger P."/>
            <person name="Mueller R.-W."/>
            <person name="Bruemmer F."/>
            <person name="Labrenz M."/>
            <person name="Spormann A.M."/>
            <person name="Op den Camp H."/>
            <person name="Overmann J."/>
            <person name="Amann R."/>
            <person name="Jetten M.S.M."/>
            <person name="Mascher T."/>
            <person name="Medema M.H."/>
            <person name="Devos D.P."/>
            <person name="Kaster A.-K."/>
            <person name="Ovreas L."/>
            <person name="Rohde M."/>
            <person name="Galperin M.Y."/>
            <person name="Jogler C."/>
        </authorList>
    </citation>
    <scope>NUCLEOTIDE SEQUENCE [LARGE SCALE GENOMIC DNA]</scope>
    <source>
        <strain evidence="9 10">Pla163</strain>
    </source>
</reference>
<dbReference type="PROSITE" id="PS50928">
    <property type="entry name" value="ABC_TM1"/>
    <property type="match status" value="1"/>
</dbReference>
<dbReference type="Pfam" id="PF00528">
    <property type="entry name" value="BPD_transp_1"/>
    <property type="match status" value="1"/>
</dbReference>
<evidence type="ECO:0000256" key="5">
    <source>
        <dbReference type="ARBA" id="ARBA00022989"/>
    </source>
</evidence>
<feature type="transmembrane region" description="Helical" evidence="7">
    <location>
        <begin position="41"/>
        <end position="59"/>
    </location>
</feature>
<dbReference type="InterPro" id="IPR035906">
    <property type="entry name" value="MetI-like_sf"/>
</dbReference>
<protein>
    <submittedName>
        <fullName evidence="9">Phosphate-import permease protein PhnE</fullName>
    </submittedName>
</protein>
<sequence length="382" mass="41383">MKESETETTKPAAGASDRPTTAVTFAARIERAARGARVRAVLLDFLLVWYAVGGGLFWARWTFNGPAPPWERPESIGSSGHLVLAAVALVLALLWSRSRLSPGRMITWSTHPLLKADAPRPEGGWWRTVHGILVLAILAETVALGWKITEIDLVSLFSSEGLAGAGRIFGALFRPEFGILPLVLEKMIETIYIALVATVVAVPIAFLLSFFGAKNLMSGNRRSLAVYGAVRFSTNLMRSIEPVLWAIIFTVWVSFGPFAGMLALLVHSVASLVKLYSEQVESIDAGPVEAIEATGANRVQMVWYAVVPQIVLPYLGFTIYRWDINVRMATIIGLVGGGGVGELLMQYLGLAKYGEVGMIVVVITAVVWALDYASAKVREAIA</sequence>
<dbReference type="RefSeq" id="WP_419186485.1">
    <property type="nucleotide sequence ID" value="NZ_CP036290.1"/>
</dbReference>
<dbReference type="AlphaFoldDB" id="A0A518CZT6"/>
<feature type="domain" description="ABC transmembrane type-1" evidence="8">
    <location>
        <begin position="187"/>
        <end position="374"/>
    </location>
</feature>
<dbReference type="GO" id="GO:0015416">
    <property type="term" value="F:ABC-type phosphonate transporter activity"/>
    <property type="evidence" value="ECO:0007669"/>
    <property type="project" value="InterPro"/>
</dbReference>
<dbReference type="Proteomes" id="UP000319342">
    <property type="component" value="Chromosome"/>
</dbReference>
<dbReference type="PANTHER" id="PTHR30043:SF1">
    <property type="entry name" value="ABC TRANSPORT SYSTEM PERMEASE PROTEIN P69"/>
    <property type="match status" value="1"/>
</dbReference>
<evidence type="ECO:0000313" key="10">
    <source>
        <dbReference type="Proteomes" id="UP000319342"/>
    </source>
</evidence>
<evidence type="ECO:0000256" key="6">
    <source>
        <dbReference type="ARBA" id="ARBA00023136"/>
    </source>
</evidence>
<keyword evidence="4 7" id="KW-0812">Transmembrane</keyword>
<feature type="transmembrane region" description="Helical" evidence="7">
    <location>
        <begin position="129"/>
        <end position="148"/>
    </location>
</feature>
<name>A0A518CZT6_9BACT</name>
<evidence type="ECO:0000259" key="8">
    <source>
        <dbReference type="PROSITE" id="PS50928"/>
    </source>
</evidence>
<keyword evidence="10" id="KW-1185">Reference proteome</keyword>
<keyword evidence="6 7" id="KW-0472">Membrane</keyword>
<dbReference type="NCBIfam" id="TIGR01097">
    <property type="entry name" value="PhnE"/>
    <property type="match status" value="1"/>
</dbReference>
<feature type="transmembrane region" description="Helical" evidence="7">
    <location>
        <begin position="356"/>
        <end position="373"/>
    </location>
</feature>
<dbReference type="SUPFAM" id="SSF161098">
    <property type="entry name" value="MetI-like"/>
    <property type="match status" value="1"/>
</dbReference>
<dbReference type="InterPro" id="IPR000515">
    <property type="entry name" value="MetI-like"/>
</dbReference>
<dbReference type="Gene3D" id="1.10.3720.10">
    <property type="entry name" value="MetI-like"/>
    <property type="match status" value="1"/>
</dbReference>
<evidence type="ECO:0000256" key="7">
    <source>
        <dbReference type="RuleBase" id="RU363032"/>
    </source>
</evidence>
<evidence type="ECO:0000313" key="9">
    <source>
        <dbReference type="EMBL" id="QDU84740.1"/>
    </source>
</evidence>
<comment type="similarity">
    <text evidence="7">Belongs to the binding-protein-dependent transport system permease family.</text>
</comment>
<evidence type="ECO:0000256" key="1">
    <source>
        <dbReference type="ARBA" id="ARBA00004651"/>
    </source>
</evidence>
<keyword evidence="2 7" id="KW-0813">Transport</keyword>
<dbReference type="GO" id="GO:0005886">
    <property type="term" value="C:plasma membrane"/>
    <property type="evidence" value="ECO:0007669"/>
    <property type="project" value="UniProtKB-SubCell"/>
</dbReference>
<comment type="subcellular location">
    <subcellularLocation>
        <location evidence="1 7">Cell membrane</location>
        <topology evidence="1 7">Multi-pass membrane protein</topology>
    </subcellularLocation>
</comment>
<gene>
    <name evidence="9" type="primary">phnE_3</name>
    <name evidence="9" type="ORF">Pla163_18540</name>
</gene>
<evidence type="ECO:0000256" key="3">
    <source>
        <dbReference type="ARBA" id="ARBA00022475"/>
    </source>
</evidence>
<dbReference type="PANTHER" id="PTHR30043">
    <property type="entry name" value="PHOSPHONATES TRANSPORT SYSTEM PERMEASE PROTEIN"/>
    <property type="match status" value="1"/>
</dbReference>
<feature type="transmembrane region" description="Helical" evidence="7">
    <location>
        <begin position="191"/>
        <end position="213"/>
    </location>
</feature>
<feature type="transmembrane region" description="Helical" evidence="7">
    <location>
        <begin position="329"/>
        <end position="350"/>
    </location>
</feature>
<feature type="transmembrane region" description="Helical" evidence="7">
    <location>
        <begin position="301"/>
        <end position="322"/>
    </location>
</feature>